<sequence>MANQGLDPLKRFVVKGIAGGIGLASESFTAYQARRKTSPKDANTPREAVLANEPAPPKEGYSELEGSLSYDGVPLSREEESQWELDETQDQILPPRSLEEDQQIQVDEQEAQRQVAELGASLALRYPPPADPKNISNLSASVILPQRRPKSRQRGFIRAYAPVLESSAISQDMFLDFLETFHKSSQASPWFAALNLAAMGLSCIPHLPMIVGIAMQAAIKVAEDVQTRTRTNSFLDKANTDFFSPRGLYCLIMTYNPDSTEGQAIDQAKLSSTVATNLNPSGLQKVKHKLRSSSGEIEFPECAPLVFPGLDDLDDQQSTEATAEKEKFGAKKHIDEYFDKRAQAKFAGKHPDSMLAQGPQPTFTSRYADPNHPASSGSFRSLITGGRINPPPMTRYGFGGIGGFDRSQRGGFLGLDGLRRGAGDKDEGQNRCEGRRGLGVMSDRGPVGLLGLPNPGVAMRKALKKNVLYLMIVNMPSEEELADAMAEIQRQRASGFKLPSFIARL</sequence>
<protein>
    <submittedName>
        <fullName evidence="2">Uncharacterized protein</fullName>
    </submittedName>
</protein>
<feature type="region of interest" description="Disordered" evidence="1">
    <location>
        <begin position="34"/>
        <end position="80"/>
    </location>
</feature>
<organism evidence="2 3">
    <name type="scientific">Cylindrodendrum hubeiense</name>
    <dbReference type="NCBI Taxonomy" id="595255"/>
    <lineage>
        <taxon>Eukaryota</taxon>
        <taxon>Fungi</taxon>
        <taxon>Dikarya</taxon>
        <taxon>Ascomycota</taxon>
        <taxon>Pezizomycotina</taxon>
        <taxon>Sordariomycetes</taxon>
        <taxon>Hypocreomycetidae</taxon>
        <taxon>Hypocreales</taxon>
        <taxon>Nectriaceae</taxon>
        <taxon>Cylindrodendrum</taxon>
    </lineage>
</organism>
<evidence type="ECO:0000313" key="3">
    <source>
        <dbReference type="Proteomes" id="UP000722485"/>
    </source>
</evidence>
<accession>A0A9P5LCI6</accession>
<dbReference type="PANTHER" id="PTHR38887:SF1">
    <property type="entry name" value="RAS MODIFICATION PROTEIN ERF4"/>
    <property type="match status" value="1"/>
</dbReference>
<evidence type="ECO:0000313" key="2">
    <source>
        <dbReference type="EMBL" id="KAF7556456.1"/>
    </source>
</evidence>
<name>A0A9P5LCI6_9HYPO</name>
<proteinExistence type="predicted"/>
<dbReference type="PANTHER" id="PTHR38887">
    <property type="entry name" value="CHROMOSOME 21, WHOLE GENOME SHOTGUN SEQUENCE"/>
    <property type="match status" value="1"/>
</dbReference>
<dbReference type="EMBL" id="JAANBB010000012">
    <property type="protein sequence ID" value="KAF7556456.1"/>
    <property type="molecule type" value="Genomic_DNA"/>
</dbReference>
<evidence type="ECO:0000256" key="1">
    <source>
        <dbReference type="SAM" id="MobiDB-lite"/>
    </source>
</evidence>
<keyword evidence="3" id="KW-1185">Reference proteome</keyword>
<dbReference type="Proteomes" id="UP000722485">
    <property type="component" value="Unassembled WGS sequence"/>
</dbReference>
<reference evidence="2" key="1">
    <citation type="submission" date="2020-03" db="EMBL/GenBank/DDBJ databases">
        <title>Draft Genome Sequence of Cylindrodendrum hubeiense.</title>
        <authorList>
            <person name="Buettner E."/>
            <person name="Kellner H."/>
        </authorList>
    </citation>
    <scope>NUCLEOTIDE SEQUENCE</scope>
    <source>
        <strain evidence="2">IHI 201604</strain>
    </source>
</reference>
<comment type="caution">
    <text evidence="2">The sequence shown here is derived from an EMBL/GenBank/DDBJ whole genome shotgun (WGS) entry which is preliminary data.</text>
</comment>
<gene>
    <name evidence="2" type="ORF">G7Z17_g1448</name>
</gene>
<dbReference type="OrthoDB" id="3433125at2759"/>
<dbReference type="AlphaFoldDB" id="A0A9P5LCI6"/>
<dbReference type="InterPro" id="IPR053221">
    <property type="entry name" value="Burnettramic_acid_biosynth"/>
</dbReference>